<accession>A0ABY6TFJ7</accession>
<proteinExistence type="predicted"/>
<dbReference type="PANTHER" id="PTHR42834:SF1">
    <property type="entry name" value="ENDONUCLEASE_EXONUCLEASE_PHOSPHATASE FAMILY PROTEIN (AFU_ORTHOLOGUE AFUA_3G09210)"/>
    <property type="match status" value="1"/>
</dbReference>
<dbReference type="InterPro" id="IPR036691">
    <property type="entry name" value="Endo/exonu/phosph_ase_sf"/>
</dbReference>
<evidence type="ECO:0000313" key="5">
    <source>
        <dbReference type="EMBL" id="VEH73596.1"/>
    </source>
</evidence>
<dbReference type="EMBL" id="LR134408">
    <property type="protein sequence ID" value="VEH73596.1"/>
    <property type="molecule type" value="Genomic_DNA"/>
</dbReference>
<dbReference type="InterPro" id="IPR047971">
    <property type="entry name" value="ExeM-like"/>
</dbReference>
<name>A0ABY6TFJ7_9CORY</name>
<sequence>MTTFSKIKVTSMALRRLGRVALAAGFSTLSLSVAVPSAMAAPDNSTAVISEVYGGGGNKGASFSNDFIELYNPTDAAIDLTGWSVEYFASNGNSGGKITLSGTIAPHGYYLVQGAAGNGQAQALPTPDAQGKVNMSGTKGSVQLADATGNTIDLLGYGAASKFEGSATGALSNDTSASRNAAGADTDDNSADFTVGTPSPTNSGNESPAPQPGGSGGSENLPAPEGITPIAEIQGTGATSPLEGQNVATQGVVTGVWSEGGLNGFTIQTGGTGKEATDASQALFVHMGKKGADKYPSIGDSVEVTGQVSEYYGATQVSASSLKQLDTALEEVTPLAVDELPQGDSAREPFEHMLIQPGTHTVTNNYSLNQYGEVGLAPGDEAFRQPSDVHSPSTEPNSDLQKLAKDNAEKLVTLDDGRTRDYLRTDKDTPLPYIAQDGGTTIKSLRTTDTIEFQHPVIVGYSHEQWRFQPTEPVTGETAGADLPISWEESRDAELHAVDDVKGEYTIGAFNVLNYFTSLGEEFGGSAYSDRAGNKVTVNRGKTRGAYTESALEDQERKIVAAINGLDADVIGLSEIEDGYAVTGDFDQRDKALKRLTEKLNEAAGSEKWAFVPSPSKDQVPAHPDVIRTAFIYHKDVVKPVGESRIFQGPRFSGTAREPLAQEFQPLNSDDESFVAVANHFKSKGSVAKGDEDSGDGQGNNPNVRNAQAQAVLDALHKQDDWKDKPLFALGDFNTYTHETALDVFRNDGFTVPAEKYGADTSYQFDGLLGTLDHVLANEVASGALADAQVWNINADEPVAFEYSRRNYNAVDFYDDSPFRASDHDPVKVGFTLGEDESTDAPSGDDQDDDNTDGPGFGFGSSSLGTGAIIGFAILAGLLAIPGFMAATGNLQKIIPAGIWGMLPQQAKDFINGLSK</sequence>
<dbReference type="Proteomes" id="UP000280707">
    <property type="component" value="Chromosome"/>
</dbReference>
<evidence type="ECO:0000256" key="1">
    <source>
        <dbReference type="SAM" id="MobiDB-lite"/>
    </source>
</evidence>
<feature type="compositionally biased region" description="Acidic residues" evidence="1">
    <location>
        <begin position="834"/>
        <end position="852"/>
    </location>
</feature>
<dbReference type="SUPFAM" id="SSF74853">
    <property type="entry name" value="Lamin A/C globular tail domain"/>
    <property type="match status" value="1"/>
</dbReference>
<evidence type="ECO:0000256" key="2">
    <source>
        <dbReference type="SAM" id="Phobius"/>
    </source>
</evidence>
<feature type="transmembrane region" description="Helical" evidence="2">
    <location>
        <begin position="864"/>
        <end position="887"/>
    </location>
</feature>
<feature type="region of interest" description="Disordered" evidence="1">
    <location>
        <begin position="685"/>
        <end position="704"/>
    </location>
</feature>
<dbReference type="Pfam" id="PF03372">
    <property type="entry name" value="Exo_endo_phos"/>
    <property type="match status" value="1"/>
</dbReference>
<feature type="region of interest" description="Disordered" evidence="1">
    <location>
        <begin position="169"/>
        <end position="226"/>
    </location>
</feature>
<keyword evidence="3" id="KW-0732">Signal</keyword>
<dbReference type="PANTHER" id="PTHR42834">
    <property type="entry name" value="ENDONUCLEASE/EXONUCLEASE/PHOSPHATASE FAMILY PROTEIN (AFU_ORTHOLOGUE AFUA_3G09210)"/>
    <property type="match status" value="1"/>
</dbReference>
<organism evidence="5 6">
    <name type="scientific">Corynebacterium segmentosum</name>
    <dbReference type="NCBI Taxonomy" id="43990"/>
    <lineage>
        <taxon>Bacteria</taxon>
        <taxon>Bacillati</taxon>
        <taxon>Actinomycetota</taxon>
        <taxon>Actinomycetes</taxon>
        <taxon>Mycobacteriales</taxon>
        <taxon>Corynebacteriaceae</taxon>
        <taxon>Corynebacterium</taxon>
    </lineage>
</organism>
<dbReference type="Pfam" id="PF00932">
    <property type="entry name" value="LTD"/>
    <property type="match status" value="1"/>
</dbReference>
<dbReference type="CDD" id="cd10283">
    <property type="entry name" value="MnuA_DNase1-like"/>
    <property type="match status" value="1"/>
</dbReference>
<dbReference type="InterPro" id="IPR036415">
    <property type="entry name" value="Lamin_tail_dom_sf"/>
</dbReference>
<feature type="compositionally biased region" description="Polar residues" evidence="1">
    <location>
        <begin position="196"/>
        <end position="206"/>
    </location>
</feature>
<dbReference type="CDD" id="cd04486">
    <property type="entry name" value="YhcR_OBF_like"/>
    <property type="match status" value="1"/>
</dbReference>
<dbReference type="InterPro" id="IPR001322">
    <property type="entry name" value="Lamin_tail_dom"/>
</dbReference>
<dbReference type="PROSITE" id="PS51841">
    <property type="entry name" value="LTD"/>
    <property type="match status" value="1"/>
</dbReference>
<feature type="chain" id="PRO_5046289622" evidence="3">
    <location>
        <begin position="41"/>
        <end position="916"/>
    </location>
</feature>
<dbReference type="NCBIfam" id="NF033681">
    <property type="entry name" value="ExeM_NucH_DNase"/>
    <property type="match status" value="1"/>
</dbReference>
<keyword evidence="6" id="KW-1185">Reference proteome</keyword>
<reference evidence="5 6" key="1">
    <citation type="submission" date="2018-12" db="EMBL/GenBank/DDBJ databases">
        <authorList>
            <consortium name="Pathogen Informatics"/>
        </authorList>
    </citation>
    <scope>NUCLEOTIDE SEQUENCE [LARGE SCALE GENOMIC DNA]</scope>
    <source>
        <strain evidence="5 6">NCTC934</strain>
    </source>
</reference>
<keyword evidence="2" id="KW-1133">Transmembrane helix</keyword>
<feature type="compositionally biased region" description="Polar residues" evidence="1">
    <location>
        <begin position="169"/>
        <end position="179"/>
    </location>
</feature>
<dbReference type="SUPFAM" id="SSF56219">
    <property type="entry name" value="DNase I-like"/>
    <property type="match status" value="1"/>
</dbReference>
<feature type="domain" description="LTD" evidence="4">
    <location>
        <begin position="35"/>
        <end position="159"/>
    </location>
</feature>
<dbReference type="Gene3D" id="3.60.10.10">
    <property type="entry name" value="Endonuclease/exonuclease/phosphatase"/>
    <property type="match status" value="1"/>
</dbReference>
<evidence type="ECO:0000256" key="3">
    <source>
        <dbReference type="SAM" id="SignalP"/>
    </source>
</evidence>
<evidence type="ECO:0000313" key="6">
    <source>
        <dbReference type="Proteomes" id="UP000280707"/>
    </source>
</evidence>
<feature type="region of interest" description="Disordered" evidence="1">
    <location>
        <begin position="830"/>
        <end position="857"/>
    </location>
</feature>
<keyword evidence="2" id="KW-0812">Transmembrane</keyword>
<evidence type="ECO:0000259" key="4">
    <source>
        <dbReference type="PROSITE" id="PS51841"/>
    </source>
</evidence>
<feature type="signal peptide" evidence="3">
    <location>
        <begin position="1"/>
        <end position="40"/>
    </location>
</feature>
<gene>
    <name evidence="5" type="primary">nucH_2</name>
    <name evidence="5" type="ORF">NCTC934_01912</name>
</gene>
<keyword evidence="2" id="KW-0472">Membrane</keyword>
<dbReference type="InterPro" id="IPR005135">
    <property type="entry name" value="Endo/exonuclease/phosphatase"/>
</dbReference>
<protein>
    <submittedName>
        <fullName evidence="5">Extracellular nuclease</fullName>
    </submittedName>
</protein>